<proteinExistence type="predicted"/>
<dbReference type="RefSeq" id="WP_006762366.1">
    <property type="nucleotide sequence ID" value="NZ_ABLK01000428.1"/>
</dbReference>
<sequence>MDMEINVVYSESKISNQVAGFSPNFEYDSGWNLTDNETDRNLRFTHGLGVAPSLISIFFSPDQERLYPVIWPHYHAASGNPVSIEVTTTAITLGIWRGIPLHGTWDGQTSSWTFWRTGYFRVFASR</sequence>
<comment type="caution">
    <text evidence="1">The sequence shown here is derived from an EMBL/GenBank/DDBJ whole genome shotgun (WGS) entry which is preliminary data.</text>
</comment>
<gene>
    <name evidence="1" type="ORF">BamMEX5DRAFT_6637</name>
</gene>
<dbReference type="Proteomes" id="UP000004814">
    <property type="component" value="Unassembled WGS sequence"/>
</dbReference>
<organism evidence="1 2">
    <name type="scientific">Burkholderia ambifaria MEX-5</name>
    <dbReference type="NCBI Taxonomy" id="396597"/>
    <lineage>
        <taxon>Bacteria</taxon>
        <taxon>Pseudomonadati</taxon>
        <taxon>Pseudomonadota</taxon>
        <taxon>Betaproteobacteria</taxon>
        <taxon>Burkholderiales</taxon>
        <taxon>Burkholderiaceae</taxon>
        <taxon>Burkholderia</taxon>
        <taxon>Burkholderia cepacia complex</taxon>
    </lineage>
</organism>
<protein>
    <submittedName>
        <fullName evidence="1">Uncharacterized protein</fullName>
    </submittedName>
</protein>
<name>B1TFS1_9BURK</name>
<evidence type="ECO:0000313" key="1">
    <source>
        <dbReference type="EMBL" id="EDT37584.1"/>
    </source>
</evidence>
<dbReference type="PATRIC" id="fig|396597.7.peg.730"/>
<evidence type="ECO:0000313" key="2">
    <source>
        <dbReference type="Proteomes" id="UP000004814"/>
    </source>
</evidence>
<dbReference type="EMBL" id="ABLK01000428">
    <property type="protein sequence ID" value="EDT37584.1"/>
    <property type="molecule type" value="Genomic_DNA"/>
</dbReference>
<accession>B1TFS1</accession>
<dbReference type="AlphaFoldDB" id="B1TFS1"/>
<reference evidence="1 2" key="1">
    <citation type="submission" date="2008-03" db="EMBL/GenBank/DDBJ databases">
        <title>Sequencing of the draft genome and assembly of Burkholderia ambifaria MEX-5.</title>
        <authorList>
            <consortium name="US DOE Joint Genome Institute (JGI-PGF)"/>
            <person name="Copeland A."/>
            <person name="Lucas S."/>
            <person name="Lapidus A."/>
            <person name="Glavina del Rio T."/>
            <person name="Dalin E."/>
            <person name="Tice H."/>
            <person name="Bruce D."/>
            <person name="Goodwin L."/>
            <person name="Pitluck S."/>
            <person name="Larimer F."/>
            <person name="Land M.L."/>
            <person name="Hauser L."/>
            <person name="Tiedje J."/>
            <person name="Richardson P."/>
        </authorList>
    </citation>
    <scope>NUCLEOTIDE SEQUENCE [LARGE SCALE GENOMIC DNA]</scope>
    <source>
        <strain evidence="1 2">MEX-5</strain>
    </source>
</reference>